<keyword evidence="3" id="KW-1185">Reference proteome</keyword>
<sequence>MGKSESVSADSIRGHIDTILLRILDNHDSYGYELIKRVSQKSDGRYELKEPSLYTSLRRLEGQQCIESYWGDESQGGRRKYYRITPVGRSLLQANLAAWNKARDLIEDLLKEET</sequence>
<reference evidence="2" key="1">
    <citation type="submission" date="2020-08" db="EMBL/GenBank/DDBJ databases">
        <title>Genome public.</title>
        <authorList>
            <person name="Liu C."/>
            <person name="Sun Q."/>
        </authorList>
    </citation>
    <scope>NUCLEOTIDE SEQUENCE</scope>
    <source>
        <strain evidence="2">NSJ-32</strain>
    </source>
</reference>
<dbReference type="Pfam" id="PF03551">
    <property type="entry name" value="PadR"/>
    <property type="match status" value="1"/>
</dbReference>
<evidence type="ECO:0000259" key="1">
    <source>
        <dbReference type="Pfam" id="PF03551"/>
    </source>
</evidence>
<dbReference type="EMBL" id="JACRSQ010000007">
    <property type="protein sequence ID" value="MBC8543132.1"/>
    <property type="molecule type" value="Genomic_DNA"/>
</dbReference>
<dbReference type="SUPFAM" id="SSF46785">
    <property type="entry name" value="Winged helix' DNA-binding domain"/>
    <property type="match status" value="1"/>
</dbReference>
<dbReference type="InterPro" id="IPR052509">
    <property type="entry name" value="Metal_resp_DNA-bind_regulator"/>
</dbReference>
<proteinExistence type="predicted"/>
<dbReference type="InterPro" id="IPR036388">
    <property type="entry name" value="WH-like_DNA-bd_sf"/>
</dbReference>
<feature type="domain" description="Transcription regulator PadR N-terminal" evidence="1">
    <location>
        <begin position="20"/>
        <end position="93"/>
    </location>
</feature>
<comment type="caution">
    <text evidence="2">The sequence shown here is derived from an EMBL/GenBank/DDBJ whole genome shotgun (WGS) entry which is preliminary data.</text>
</comment>
<dbReference type="Gene3D" id="1.10.10.10">
    <property type="entry name" value="Winged helix-like DNA-binding domain superfamily/Winged helix DNA-binding domain"/>
    <property type="match status" value="1"/>
</dbReference>
<dbReference type="InterPro" id="IPR036390">
    <property type="entry name" value="WH_DNA-bd_sf"/>
</dbReference>
<evidence type="ECO:0000313" key="2">
    <source>
        <dbReference type="EMBL" id="MBC8543132.1"/>
    </source>
</evidence>
<dbReference type="PANTHER" id="PTHR33169">
    <property type="entry name" value="PADR-FAMILY TRANSCRIPTIONAL REGULATOR"/>
    <property type="match status" value="1"/>
</dbReference>
<dbReference type="AlphaFoldDB" id="A0A926DSS1"/>
<protein>
    <submittedName>
        <fullName evidence="2">Helix-turn-helix transcriptional regulator</fullName>
    </submittedName>
</protein>
<accession>A0A926DSS1</accession>
<organism evidence="2 3">
    <name type="scientific">Bianquea renquensis</name>
    <dbReference type="NCBI Taxonomy" id="2763661"/>
    <lineage>
        <taxon>Bacteria</taxon>
        <taxon>Bacillati</taxon>
        <taxon>Bacillota</taxon>
        <taxon>Clostridia</taxon>
        <taxon>Eubacteriales</taxon>
        <taxon>Bianqueaceae</taxon>
        <taxon>Bianquea</taxon>
    </lineage>
</organism>
<name>A0A926DSS1_9FIRM</name>
<dbReference type="Proteomes" id="UP000657006">
    <property type="component" value="Unassembled WGS sequence"/>
</dbReference>
<gene>
    <name evidence="2" type="ORF">H8730_06210</name>
</gene>
<dbReference type="RefSeq" id="WP_177717536.1">
    <property type="nucleotide sequence ID" value="NZ_JACRSQ010000007.1"/>
</dbReference>
<dbReference type="InterPro" id="IPR005149">
    <property type="entry name" value="Tscrpt_reg_PadR_N"/>
</dbReference>
<dbReference type="PANTHER" id="PTHR33169:SF14">
    <property type="entry name" value="TRANSCRIPTIONAL REGULATOR RV3488"/>
    <property type="match status" value="1"/>
</dbReference>
<evidence type="ECO:0000313" key="3">
    <source>
        <dbReference type="Proteomes" id="UP000657006"/>
    </source>
</evidence>